<dbReference type="PROSITE" id="PS51733">
    <property type="entry name" value="BPL_LPL_CATALYTIC"/>
    <property type="match status" value="1"/>
</dbReference>
<keyword evidence="1 5" id="KW-0436">Ligase</keyword>
<name>A0A1J5TN81_9ZZZZ</name>
<evidence type="ECO:0000259" key="4">
    <source>
        <dbReference type="PROSITE" id="PS51733"/>
    </source>
</evidence>
<dbReference type="GO" id="GO:0004077">
    <property type="term" value="F:biotin--[biotin carboxyl-carrier protein] ligase activity"/>
    <property type="evidence" value="ECO:0007669"/>
    <property type="project" value="UniProtKB-EC"/>
</dbReference>
<dbReference type="Gene3D" id="2.30.30.100">
    <property type="match status" value="1"/>
</dbReference>
<protein>
    <submittedName>
        <fullName evidence="5">Bifunctional ligase/repressor BirA</fullName>
        <ecNumber evidence="5">6.3.4.15</ecNumber>
    </submittedName>
</protein>
<dbReference type="PANTHER" id="PTHR12835:SF5">
    <property type="entry name" value="BIOTIN--PROTEIN LIGASE"/>
    <property type="match status" value="1"/>
</dbReference>
<dbReference type="SUPFAM" id="SSF50037">
    <property type="entry name" value="C-terminal domain of transcriptional repressors"/>
    <property type="match status" value="1"/>
</dbReference>
<dbReference type="SUPFAM" id="SSF55681">
    <property type="entry name" value="Class II aaRS and biotin synthetases"/>
    <property type="match status" value="1"/>
</dbReference>
<dbReference type="InterPro" id="IPR003142">
    <property type="entry name" value="BPL_C"/>
</dbReference>
<dbReference type="Pfam" id="PF02237">
    <property type="entry name" value="BPL_C"/>
    <property type="match status" value="1"/>
</dbReference>
<dbReference type="CDD" id="cd16442">
    <property type="entry name" value="BPL"/>
    <property type="match status" value="1"/>
</dbReference>
<dbReference type="AlphaFoldDB" id="A0A1J5TN81"/>
<dbReference type="PANTHER" id="PTHR12835">
    <property type="entry name" value="BIOTIN PROTEIN LIGASE"/>
    <property type="match status" value="1"/>
</dbReference>
<evidence type="ECO:0000256" key="2">
    <source>
        <dbReference type="ARBA" id="ARBA00022741"/>
    </source>
</evidence>
<sequence>MAYCNAKLTADMNALTFPILRLLTDGKFHSGEAIAQHFNVSRATIWNALKDAETLGIEIFSVRGRGYKLPQAVTLLDETAIFNAMGEMQSCLKLEIHDHLESTNSYLMQKLSNGQTHASCVAANLQTKGRGRRGRHWQASLGASLTFSLLWRFQCGASALSGLSLAVGVALMRTLHTFDITQAQLKWPNDVLIKREKLAGILIELQGDMDGPSNAVIGVGINLNLPSSIKQQIDQPTTDLASVTTQAIDPNELLGTLLKHLTNVLRDFEKHGFNDLRNEWTQHHTYHQQQVRMLMPDGREVLGVVQGIAEDGVLLVETDNGLQRFTSGEISLRSI</sequence>
<dbReference type="InterPro" id="IPR036390">
    <property type="entry name" value="WH_DNA-bd_sf"/>
</dbReference>
<evidence type="ECO:0000256" key="3">
    <source>
        <dbReference type="ARBA" id="ARBA00022840"/>
    </source>
</evidence>
<dbReference type="SUPFAM" id="SSF46785">
    <property type="entry name" value="Winged helix' DNA-binding domain"/>
    <property type="match status" value="1"/>
</dbReference>
<dbReference type="GO" id="GO:0005737">
    <property type="term" value="C:cytoplasm"/>
    <property type="evidence" value="ECO:0007669"/>
    <property type="project" value="TreeGrafter"/>
</dbReference>
<keyword evidence="2" id="KW-0547">Nucleotide-binding</keyword>
<dbReference type="GO" id="GO:0005524">
    <property type="term" value="F:ATP binding"/>
    <property type="evidence" value="ECO:0007669"/>
    <property type="project" value="UniProtKB-KW"/>
</dbReference>
<dbReference type="NCBIfam" id="NF008847">
    <property type="entry name" value="PRK11886.1-2"/>
    <property type="match status" value="1"/>
</dbReference>
<evidence type="ECO:0000256" key="1">
    <source>
        <dbReference type="ARBA" id="ARBA00022598"/>
    </source>
</evidence>
<dbReference type="GO" id="GO:0006355">
    <property type="term" value="P:regulation of DNA-templated transcription"/>
    <property type="evidence" value="ECO:0007669"/>
    <property type="project" value="InterPro"/>
</dbReference>
<feature type="domain" description="BPL/LPL catalytic" evidence="4">
    <location>
        <begin position="86"/>
        <end position="269"/>
    </location>
</feature>
<dbReference type="InterPro" id="IPR045864">
    <property type="entry name" value="aa-tRNA-synth_II/BPL/LPL"/>
</dbReference>
<dbReference type="InterPro" id="IPR030855">
    <property type="entry name" value="Bifunct_BirA"/>
</dbReference>
<organism evidence="5">
    <name type="scientific">mine drainage metagenome</name>
    <dbReference type="NCBI Taxonomy" id="410659"/>
    <lineage>
        <taxon>unclassified sequences</taxon>
        <taxon>metagenomes</taxon>
        <taxon>ecological metagenomes</taxon>
    </lineage>
</organism>
<dbReference type="InterPro" id="IPR008988">
    <property type="entry name" value="Transcriptional_repressor_C"/>
</dbReference>
<gene>
    <name evidence="5" type="primary">birA_1</name>
    <name evidence="5" type="ORF">GALL_19950</name>
</gene>
<dbReference type="InterPro" id="IPR004408">
    <property type="entry name" value="Biotin_CoA_COase_ligase"/>
</dbReference>
<evidence type="ECO:0000313" key="5">
    <source>
        <dbReference type="EMBL" id="OIR17773.1"/>
    </source>
</evidence>
<dbReference type="NCBIfam" id="TIGR00121">
    <property type="entry name" value="birA_ligase"/>
    <property type="match status" value="1"/>
</dbReference>
<dbReference type="InterPro" id="IPR036388">
    <property type="entry name" value="WH-like_DNA-bd_sf"/>
</dbReference>
<dbReference type="Pfam" id="PF03099">
    <property type="entry name" value="BPL_LplA_LipB"/>
    <property type="match status" value="1"/>
</dbReference>
<keyword evidence="3" id="KW-0067">ATP-binding</keyword>
<dbReference type="EMBL" id="MLJW01000004">
    <property type="protein sequence ID" value="OIR17773.1"/>
    <property type="molecule type" value="Genomic_DNA"/>
</dbReference>
<accession>A0A1J5TN81</accession>
<dbReference type="EC" id="6.3.4.15" evidence="5"/>
<comment type="caution">
    <text evidence="5">The sequence shown here is derived from an EMBL/GenBank/DDBJ whole genome shotgun (WGS) entry which is preliminary data.</text>
</comment>
<proteinExistence type="inferred from homology"/>
<dbReference type="Pfam" id="PF08279">
    <property type="entry name" value="HTH_11"/>
    <property type="match status" value="1"/>
</dbReference>
<reference evidence="5" key="1">
    <citation type="submission" date="2016-10" db="EMBL/GenBank/DDBJ databases">
        <title>Sequence of Gallionella enrichment culture.</title>
        <authorList>
            <person name="Poehlein A."/>
            <person name="Muehling M."/>
            <person name="Daniel R."/>
        </authorList>
    </citation>
    <scope>NUCLEOTIDE SEQUENCE</scope>
</reference>
<dbReference type="HAMAP" id="MF_00978">
    <property type="entry name" value="Bifunct_BirA"/>
    <property type="match status" value="1"/>
</dbReference>
<dbReference type="InterPro" id="IPR013196">
    <property type="entry name" value="HTH_11"/>
</dbReference>
<dbReference type="Gene3D" id="3.30.930.10">
    <property type="entry name" value="Bira Bifunctional Protein, Domain 2"/>
    <property type="match status" value="1"/>
</dbReference>
<dbReference type="InterPro" id="IPR004143">
    <property type="entry name" value="BPL_LPL_catalytic"/>
</dbReference>
<dbReference type="Gene3D" id="1.10.10.10">
    <property type="entry name" value="Winged helix-like DNA-binding domain superfamily/Winged helix DNA-binding domain"/>
    <property type="match status" value="1"/>
</dbReference>